<sequence>MSQNLISLDVTDEQVQGVLAALGQIEAALPDLLSMETGDRRGLMLMGPKSEVFARQTLRVLEQNPQIVPPSFDLPAAQADLAAFERLQPLMERVSRLSRRLEDSVAALGSDVMDAALDGYSHIKLSGGAHGLDELRRELGGRFKKRTAARREPEPA</sequence>
<dbReference type="Proteomes" id="UP000298681">
    <property type="component" value="Unassembled WGS sequence"/>
</dbReference>
<evidence type="ECO:0000313" key="2">
    <source>
        <dbReference type="Proteomes" id="UP000298681"/>
    </source>
</evidence>
<accession>A0A4Z1R5J1</accession>
<protein>
    <submittedName>
        <fullName evidence="1">Uncharacterized protein</fullName>
    </submittedName>
</protein>
<name>A0A4Z1R5J1_9GAMM</name>
<dbReference type="RefSeq" id="WP_134673189.1">
    <property type="nucleotide sequence ID" value="NZ_SPUH01000001.1"/>
</dbReference>
<gene>
    <name evidence="1" type="ORF">E4582_02790</name>
</gene>
<dbReference type="AlphaFoldDB" id="A0A4Z1R5J1"/>
<evidence type="ECO:0000313" key="1">
    <source>
        <dbReference type="EMBL" id="TKS53805.1"/>
    </source>
</evidence>
<keyword evidence="2" id="KW-1185">Reference proteome</keyword>
<comment type="caution">
    <text evidence="1">The sequence shown here is derived from an EMBL/GenBank/DDBJ whole genome shotgun (WGS) entry which is preliminary data.</text>
</comment>
<proteinExistence type="predicted"/>
<reference evidence="1 2" key="1">
    <citation type="submission" date="2019-01" db="EMBL/GenBank/DDBJ databases">
        <authorList>
            <person name="Zhang S."/>
        </authorList>
    </citation>
    <scope>NUCLEOTIDE SEQUENCE [LARGE SCALE GENOMIC DNA]</scope>
    <source>
        <strain evidence="1 2">1626</strain>
    </source>
</reference>
<organism evidence="1 2">
    <name type="scientific">Luteimonas yindakuii</name>
    <dbReference type="NCBI Taxonomy" id="2565782"/>
    <lineage>
        <taxon>Bacteria</taxon>
        <taxon>Pseudomonadati</taxon>
        <taxon>Pseudomonadota</taxon>
        <taxon>Gammaproteobacteria</taxon>
        <taxon>Lysobacterales</taxon>
        <taxon>Lysobacteraceae</taxon>
        <taxon>Luteimonas</taxon>
    </lineage>
</organism>
<dbReference type="EMBL" id="SPUH01000001">
    <property type="protein sequence ID" value="TKS53805.1"/>
    <property type="molecule type" value="Genomic_DNA"/>
</dbReference>